<keyword evidence="10" id="KW-0812">Transmembrane</keyword>
<feature type="repeat" description="Lumazine-binding" evidence="8">
    <location>
        <begin position="386"/>
        <end position="496"/>
    </location>
</feature>
<evidence type="ECO:0000259" key="12">
    <source>
        <dbReference type="PROSITE" id="PS51177"/>
    </source>
</evidence>
<evidence type="ECO:0000313" key="14">
    <source>
        <dbReference type="Proteomes" id="UP000313359"/>
    </source>
</evidence>
<dbReference type="InterPro" id="IPR026017">
    <property type="entry name" value="Lumazine-bd_dom"/>
</dbReference>
<feature type="compositionally biased region" description="Low complexity" evidence="9">
    <location>
        <begin position="127"/>
        <end position="136"/>
    </location>
</feature>
<protein>
    <recommendedName>
        <fullName evidence="4">Riboflavin synthase</fullName>
        <ecNumber evidence="3">2.5.1.9</ecNumber>
    </recommendedName>
</protein>
<evidence type="ECO:0000256" key="2">
    <source>
        <dbReference type="ARBA" id="ARBA00004887"/>
    </source>
</evidence>
<evidence type="ECO:0000256" key="1">
    <source>
        <dbReference type="ARBA" id="ARBA00002803"/>
    </source>
</evidence>
<dbReference type="Pfam" id="PF00677">
    <property type="entry name" value="Lum_binding"/>
    <property type="match status" value="2"/>
</dbReference>
<gene>
    <name evidence="13" type="ORF">L227DRAFT_565623</name>
</gene>
<dbReference type="InterPro" id="IPR023366">
    <property type="entry name" value="ATP_synth_asu-like_sf"/>
</dbReference>
<name>A0A5C2S117_9APHY</name>
<dbReference type="InterPro" id="IPR001783">
    <property type="entry name" value="Lumazine-bd"/>
</dbReference>
<dbReference type="NCBIfam" id="NF006767">
    <property type="entry name" value="PRK09289.1"/>
    <property type="match status" value="1"/>
</dbReference>
<organism evidence="13 14">
    <name type="scientific">Lentinus tigrinus ALCF2SS1-6</name>
    <dbReference type="NCBI Taxonomy" id="1328759"/>
    <lineage>
        <taxon>Eukaryota</taxon>
        <taxon>Fungi</taxon>
        <taxon>Dikarya</taxon>
        <taxon>Basidiomycota</taxon>
        <taxon>Agaricomycotina</taxon>
        <taxon>Agaricomycetes</taxon>
        <taxon>Polyporales</taxon>
        <taxon>Polyporaceae</taxon>
        <taxon>Lentinus</taxon>
    </lineage>
</organism>
<dbReference type="OrthoDB" id="10258924at2759"/>
<feature type="region of interest" description="Disordered" evidence="9">
    <location>
        <begin position="103"/>
        <end position="157"/>
    </location>
</feature>
<dbReference type="GO" id="GO:0009231">
    <property type="term" value="P:riboflavin biosynthetic process"/>
    <property type="evidence" value="ECO:0007669"/>
    <property type="project" value="UniProtKB-KW"/>
</dbReference>
<feature type="compositionally biased region" description="Polar residues" evidence="9">
    <location>
        <begin position="328"/>
        <end position="344"/>
    </location>
</feature>
<evidence type="ECO:0000256" key="6">
    <source>
        <dbReference type="ARBA" id="ARBA00022679"/>
    </source>
</evidence>
<feature type="region of interest" description="Disordered" evidence="9">
    <location>
        <begin position="246"/>
        <end position="291"/>
    </location>
</feature>
<feature type="transmembrane region" description="Helical" evidence="10">
    <location>
        <begin position="163"/>
        <end position="186"/>
    </location>
</feature>
<keyword evidence="5" id="KW-0686">Riboflavin biosynthesis</keyword>
<dbReference type="CDD" id="cd00402">
    <property type="entry name" value="Riboflavin_synthase_like"/>
    <property type="match status" value="1"/>
</dbReference>
<evidence type="ECO:0000256" key="9">
    <source>
        <dbReference type="SAM" id="MobiDB-lite"/>
    </source>
</evidence>
<evidence type="ECO:0000256" key="5">
    <source>
        <dbReference type="ARBA" id="ARBA00022619"/>
    </source>
</evidence>
<dbReference type="SUPFAM" id="SSF63380">
    <property type="entry name" value="Riboflavin synthase domain-like"/>
    <property type="match status" value="2"/>
</dbReference>
<reference evidence="13" key="1">
    <citation type="journal article" date="2018" name="Genome Biol. Evol.">
        <title>Genomics and development of Lentinus tigrinus, a white-rot wood-decaying mushroom with dimorphic fruiting bodies.</title>
        <authorList>
            <person name="Wu B."/>
            <person name="Xu Z."/>
            <person name="Knudson A."/>
            <person name="Carlson A."/>
            <person name="Chen N."/>
            <person name="Kovaka S."/>
            <person name="LaButti K."/>
            <person name="Lipzen A."/>
            <person name="Pennachio C."/>
            <person name="Riley R."/>
            <person name="Schakwitz W."/>
            <person name="Umezawa K."/>
            <person name="Ohm R.A."/>
            <person name="Grigoriev I.V."/>
            <person name="Nagy L.G."/>
            <person name="Gibbons J."/>
            <person name="Hibbett D."/>
        </authorList>
    </citation>
    <scope>NUCLEOTIDE SEQUENCE [LARGE SCALE GENOMIC DNA]</scope>
    <source>
        <strain evidence="13">ALCF2SS1-6</strain>
    </source>
</reference>
<dbReference type="EC" id="2.5.1.9" evidence="3"/>
<feature type="compositionally biased region" description="Low complexity" evidence="9">
    <location>
        <begin position="65"/>
        <end position="84"/>
    </location>
</feature>
<accession>A0A5C2S117</accession>
<evidence type="ECO:0000313" key="13">
    <source>
        <dbReference type="EMBL" id="RPD57097.1"/>
    </source>
</evidence>
<feature type="domain" description="Lumazine-binding" evidence="12">
    <location>
        <begin position="497"/>
        <end position="601"/>
    </location>
</feature>
<evidence type="ECO:0000256" key="11">
    <source>
        <dbReference type="SAM" id="SignalP"/>
    </source>
</evidence>
<feature type="chain" id="PRO_5022767868" description="Riboflavin synthase" evidence="11">
    <location>
        <begin position="19"/>
        <end position="632"/>
    </location>
</feature>
<keyword evidence="10" id="KW-1133">Transmembrane helix</keyword>
<dbReference type="GO" id="GO:0004746">
    <property type="term" value="F:riboflavin synthase activity"/>
    <property type="evidence" value="ECO:0007669"/>
    <property type="project" value="UniProtKB-EC"/>
</dbReference>
<keyword evidence="10" id="KW-0472">Membrane</keyword>
<comment type="pathway">
    <text evidence="2">Cofactor biosynthesis; riboflavin biosynthesis; riboflavin from 2-hydroxy-3-oxobutyl phosphate and 5-amino-6-(D-ribitylamino)uracil: step 2/2.</text>
</comment>
<dbReference type="InterPro" id="IPR017938">
    <property type="entry name" value="Riboflavin_synthase-like_b-brl"/>
</dbReference>
<dbReference type="PANTHER" id="PTHR21098">
    <property type="entry name" value="RIBOFLAVIN SYNTHASE ALPHA CHAIN"/>
    <property type="match status" value="1"/>
</dbReference>
<feature type="compositionally biased region" description="Polar residues" evidence="9">
    <location>
        <begin position="104"/>
        <end position="125"/>
    </location>
</feature>
<dbReference type="PANTHER" id="PTHR21098:SF0">
    <property type="entry name" value="RIBOFLAVIN SYNTHASE"/>
    <property type="match status" value="1"/>
</dbReference>
<dbReference type="Gene3D" id="2.40.30.20">
    <property type="match status" value="2"/>
</dbReference>
<feature type="repeat" description="Lumazine-binding" evidence="8">
    <location>
        <begin position="497"/>
        <end position="601"/>
    </location>
</feature>
<dbReference type="EMBL" id="ML122283">
    <property type="protein sequence ID" value="RPD57097.1"/>
    <property type="molecule type" value="Genomic_DNA"/>
</dbReference>
<comment type="function">
    <text evidence="1">Catalyzes the dismutation of two molecules of 6,7-dimethyl-8-ribityllumazine, resulting in the formation of riboflavin and 5-amino-6-(D-ribitylamino)uracil.</text>
</comment>
<dbReference type="AlphaFoldDB" id="A0A5C2S117"/>
<feature type="domain" description="Lumazine-binding" evidence="12">
    <location>
        <begin position="386"/>
        <end position="496"/>
    </location>
</feature>
<dbReference type="Proteomes" id="UP000313359">
    <property type="component" value="Unassembled WGS sequence"/>
</dbReference>
<keyword evidence="7" id="KW-0677">Repeat</keyword>
<dbReference type="PROSITE" id="PS51177">
    <property type="entry name" value="LUMAZINE_BIND"/>
    <property type="match status" value="2"/>
</dbReference>
<dbReference type="NCBIfam" id="TIGR00187">
    <property type="entry name" value="ribE"/>
    <property type="match status" value="1"/>
</dbReference>
<dbReference type="FunFam" id="2.40.30.20:FF:000004">
    <property type="entry name" value="Riboflavin synthase, alpha subunit"/>
    <property type="match status" value="1"/>
</dbReference>
<keyword evidence="6" id="KW-0808">Transferase</keyword>
<feature type="region of interest" description="Disordered" evidence="9">
    <location>
        <begin position="51"/>
        <end position="84"/>
    </location>
</feature>
<evidence type="ECO:0000256" key="7">
    <source>
        <dbReference type="ARBA" id="ARBA00022737"/>
    </source>
</evidence>
<evidence type="ECO:0000256" key="8">
    <source>
        <dbReference type="PROSITE-ProRule" id="PRU00524"/>
    </source>
</evidence>
<proteinExistence type="predicted"/>
<dbReference type="STRING" id="1328759.A0A5C2S117"/>
<feature type="signal peptide" evidence="11">
    <location>
        <begin position="1"/>
        <end position="18"/>
    </location>
</feature>
<keyword evidence="11" id="KW-0732">Signal</keyword>
<keyword evidence="14" id="KW-1185">Reference proteome</keyword>
<evidence type="ECO:0000256" key="3">
    <source>
        <dbReference type="ARBA" id="ARBA00012827"/>
    </source>
</evidence>
<evidence type="ECO:0000256" key="4">
    <source>
        <dbReference type="ARBA" id="ARBA00013950"/>
    </source>
</evidence>
<feature type="region of interest" description="Disordered" evidence="9">
    <location>
        <begin position="313"/>
        <end position="361"/>
    </location>
</feature>
<sequence>MRLSVLLCLGGLVHAAAAAALRNSSVFDPGLQVHHARDDFDGFRGFLNPIDQTQSTSTTHEHAATETPTLTTTETATATSASLATSSGTVTFTETKKAKETVGVATSHSVVSTDSNLESHSTQPAKPTATAGLAPSAPSPSQSPPAAEAVKASSNGGSGTSEWKIIGVAVIAFSAVAAILLLAVFFDHWWRFLKDLFGRKRRDDAEELVPDWEKAEWELRLEDRQRYPSFTSLPSLPVVNPRDQYAAKPLQSPPQAAVPTGAARRDAQAKGRVPARQLDDTLYSGSPSAPRLSMSTSGYAGVGVGLGLGRVGSVNRSATSPRLGGNGRSPTPQHTPRLAQANTGTRGGGNPFDDVQGHSPMPDDVKVTVMSLLTEGDHHYGKTSDMFTGLIEHLGTVTEIVHDEGGCTLTIGDSAPILGDCHIGDSIAVNGACLTVVGFDKEERGGWFKVWLANETLDRTDLGAYVMFFCRTGERKVGDQVNLERAMGAHVRFGGHFVQAHVDTTAILIDKTPDGDSVRLLFQLPEPTPERPSLLPYLIPKGYVAIDGTSLTLTAVDDMQRTFGVMLIMHTQDKITLSKKSVGSKVNIEVDMVGKFVEKSVQAALGGGSGPLRGLVEKIVEDVLVKKGLVQQ</sequence>
<evidence type="ECO:0000256" key="10">
    <source>
        <dbReference type="SAM" id="Phobius"/>
    </source>
</evidence>